<proteinExistence type="inferred from homology"/>
<evidence type="ECO:0000259" key="5">
    <source>
        <dbReference type="PROSITE" id="PS50893"/>
    </source>
</evidence>
<dbReference type="Pfam" id="PF08402">
    <property type="entry name" value="TOBE_2"/>
    <property type="match status" value="1"/>
</dbReference>
<dbReference type="InterPro" id="IPR013611">
    <property type="entry name" value="Transp-assoc_OB_typ2"/>
</dbReference>
<dbReference type="PROSITE" id="PS50893">
    <property type="entry name" value="ABC_TRANSPORTER_2"/>
    <property type="match status" value="1"/>
</dbReference>
<evidence type="ECO:0000256" key="1">
    <source>
        <dbReference type="ARBA" id="ARBA00005417"/>
    </source>
</evidence>
<dbReference type="InterPro" id="IPR012340">
    <property type="entry name" value="NA-bd_OB-fold"/>
</dbReference>
<evidence type="ECO:0000313" key="6">
    <source>
        <dbReference type="EMBL" id="MET3601395.1"/>
    </source>
</evidence>
<reference evidence="6 7" key="1">
    <citation type="submission" date="2024-06" db="EMBL/GenBank/DDBJ databases">
        <title>Genomic Encyclopedia of Type Strains, Phase IV (KMG-IV): sequencing the most valuable type-strain genomes for metagenomic binning, comparative biology and taxonomic classification.</title>
        <authorList>
            <person name="Goeker M."/>
        </authorList>
    </citation>
    <scope>NUCLEOTIDE SEQUENCE [LARGE SCALE GENOMIC DNA]</scope>
    <source>
        <strain evidence="6 7">DSM 28102</strain>
    </source>
</reference>
<evidence type="ECO:0000256" key="3">
    <source>
        <dbReference type="ARBA" id="ARBA00022741"/>
    </source>
</evidence>
<dbReference type="InterPro" id="IPR017871">
    <property type="entry name" value="ABC_transporter-like_CS"/>
</dbReference>
<keyword evidence="7" id="KW-1185">Reference proteome</keyword>
<dbReference type="EMBL" id="JBEPLY010000013">
    <property type="protein sequence ID" value="MET3601395.1"/>
    <property type="molecule type" value="Genomic_DNA"/>
</dbReference>
<comment type="similarity">
    <text evidence="1">Belongs to the ABC transporter superfamily.</text>
</comment>
<dbReference type="Gene3D" id="2.40.50.100">
    <property type="match status" value="1"/>
</dbReference>
<gene>
    <name evidence="6" type="ORF">ABID12_003353</name>
</gene>
<dbReference type="InterPro" id="IPR050093">
    <property type="entry name" value="ABC_SmlMolc_Importer"/>
</dbReference>
<organism evidence="6 7">
    <name type="scientific">Martelella mangrovi</name>
    <dbReference type="NCBI Taxonomy" id="1397477"/>
    <lineage>
        <taxon>Bacteria</taxon>
        <taxon>Pseudomonadati</taxon>
        <taxon>Pseudomonadota</taxon>
        <taxon>Alphaproteobacteria</taxon>
        <taxon>Hyphomicrobiales</taxon>
        <taxon>Aurantimonadaceae</taxon>
        <taxon>Martelella</taxon>
    </lineage>
</organism>
<protein>
    <submittedName>
        <fullName evidence="6">Spermidine/putrescine transport system ATP-binding protein</fullName>
    </submittedName>
</protein>
<keyword evidence="3" id="KW-0547">Nucleotide-binding</keyword>
<name>A0ABV2IEP8_9HYPH</name>
<evidence type="ECO:0000256" key="2">
    <source>
        <dbReference type="ARBA" id="ARBA00022448"/>
    </source>
</evidence>
<dbReference type="InterPro" id="IPR027417">
    <property type="entry name" value="P-loop_NTPase"/>
</dbReference>
<dbReference type="SMART" id="SM00382">
    <property type="entry name" value="AAA"/>
    <property type="match status" value="1"/>
</dbReference>
<dbReference type="InterPro" id="IPR003593">
    <property type="entry name" value="AAA+_ATPase"/>
</dbReference>
<dbReference type="Proteomes" id="UP001549164">
    <property type="component" value="Unassembled WGS sequence"/>
</dbReference>
<comment type="caution">
    <text evidence="6">The sequence shown here is derived from an EMBL/GenBank/DDBJ whole genome shotgun (WGS) entry which is preliminary data.</text>
</comment>
<dbReference type="InterPro" id="IPR003439">
    <property type="entry name" value="ABC_transporter-like_ATP-bd"/>
</dbReference>
<dbReference type="GO" id="GO:0005524">
    <property type="term" value="F:ATP binding"/>
    <property type="evidence" value="ECO:0007669"/>
    <property type="project" value="UniProtKB-KW"/>
</dbReference>
<dbReference type="SUPFAM" id="SSF52540">
    <property type="entry name" value="P-loop containing nucleoside triphosphate hydrolases"/>
    <property type="match status" value="1"/>
</dbReference>
<dbReference type="SUPFAM" id="SSF50331">
    <property type="entry name" value="MOP-like"/>
    <property type="match status" value="1"/>
</dbReference>
<dbReference type="PROSITE" id="PS00211">
    <property type="entry name" value="ABC_TRANSPORTER_1"/>
    <property type="match status" value="1"/>
</dbReference>
<feature type="domain" description="ABC transporter" evidence="5">
    <location>
        <begin position="6"/>
        <end position="236"/>
    </location>
</feature>
<evidence type="ECO:0000313" key="7">
    <source>
        <dbReference type="Proteomes" id="UP001549164"/>
    </source>
</evidence>
<accession>A0ABV2IEP8</accession>
<dbReference type="Gene3D" id="2.40.50.140">
    <property type="entry name" value="Nucleic acid-binding proteins"/>
    <property type="match status" value="1"/>
</dbReference>
<keyword evidence="2" id="KW-0813">Transport</keyword>
<sequence length="358" mass="38288">MAENAVILNNVTAHYGTTQVLHGLNLSVGEGELVSLLGSSGCGKTTTLRLLAGFLQPTGGSISVAGRDVTGLPPHKRDAGIVFQNYALFPHLSVAENVGFGLKQRKVATAERERRVADMLARVGLTGFADRLPAALSGGQRQRVAVARALAIDPPLLMFDEPLSNLDAKLRVDMRVEIRELQKANNRTAIYVTHDQEEAFSISDRVAIMNAGNIVQLDTPEVLYTRPVNAFVARFVGFDNLIAMRVIRRDSAKVTAALENGGEIVLDEALTGTLPERFTIGARPEGLTLTDAGSANAIAGTTHMRSYLGRAYQYKIETSAGVLIANGPLQNPIDAGQNVGLAFDFAHCCILEDAGETP</sequence>
<dbReference type="PANTHER" id="PTHR42781">
    <property type="entry name" value="SPERMIDINE/PUTRESCINE IMPORT ATP-BINDING PROTEIN POTA"/>
    <property type="match status" value="1"/>
</dbReference>
<evidence type="ECO:0000256" key="4">
    <source>
        <dbReference type="ARBA" id="ARBA00022840"/>
    </source>
</evidence>
<dbReference type="Pfam" id="PF00005">
    <property type="entry name" value="ABC_tran"/>
    <property type="match status" value="1"/>
</dbReference>
<dbReference type="Gene3D" id="3.40.50.300">
    <property type="entry name" value="P-loop containing nucleotide triphosphate hydrolases"/>
    <property type="match status" value="1"/>
</dbReference>
<dbReference type="RefSeq" id="WP_354435198.1">
    <property type="nucleotide sequence ID" value="NZ_JBEPLY010000013.1"/>
</dbReference>
<keyword evidence="4 6" id="KW-0067">ATP-binding</keyword>
<dbReference type="InterPro" id="IPR008995">
    <property type="entry name" value="Mo/tungstate-bd_C_term_dom"/>
</dbReference>
<dbReference type="PANTHER" id="PTHR42781:SF4">
    <property type="entry name" value="SPERMIDINE_PUTRESCINE IMPORT ATP-BINDING PROTEIN POTA"/>
    <property type="match status" value="1"/>
</dbReference>